<name>A0ABW9Z6X6_9FLAO</name>
<gene>
    <name evidence="3" type="ORF">GV828_03740</name>
</gene>
<dbReference type="InterPro" id="IPR009589">
    <property type="entry name" value="PH_YyaB-like"/>
</dbReference>
<feature type="domain" description="Uncharacterized protein YyaB-like PH" evidence="2">
    <location>
        <begin position="59"/>
        <end position="134"/>
    </location>
</feature>
<accession>A0ABW9Z6X6</accession>
<evidence type="ECO:0000259" key="2">
    <source>
        <dbReference type="Pfam" id="PF06713"/>
    </source>
</evidence>
<evidence type="ECO:0000313" key="4">
    <source>
        <dbReference type="Proteomes" id="UP000798602"/>
    </source>
</evidence>
<organism evidence="3 4">
    <name type="scientific">Flavobacterium ichthyis</name>
    <dbReference type="NCBI Taxonomy" id="2698827"/>
    <lineage>
        <taxon>Bacteria</taxon>
        <taxon>Pseudomonadati</taxon>
        <taxon>Bacteroidota</taxon>
        <taxon>Flavobacteriia</taxon>
        <taxon>Flavobacteriales</taxon>
        <taxon>Flavobacteriaceae</taxon>
        <taxon>Flavobacterium</taxon>
    </lineage>
</organism>
<feature type="transmembrane region" description="Helical" evidence="1">
    <location>
        <begin position="12"/>
        <end position="32"/>
    </location>
</feature>
<reference evidence="4" key="1">
    <citation type="submission" date="2020-01" db="EMBL/GenBank/DDBJ databases">
        <title>Sphingomonas sp. strain CSW-10.</title>
        <authorList>
            <person name="Chen W.-M."/>
        </authorList>
    </citation>
    <scope>NUCLEOTIDE SEQUENCE [LARGE SCALE GENOMIC DNA]</scope>
    <source>
        <strain evidence="4">NST-5</strain>
    </source>
</reference>
<dbReference type="Proteomes" id="UP000798602">
    <property type="component" value="Unassembled WGS sequence"/>
</dbReference>
<keyword evidence="1" id="KW-0472">Membrane</keyword>
<comment type="caution">
    <text evidence="3">The sequence shown here is derived from an EMBL/GenBank/DDBJ whole genome shotgun (WGS) entry which is preliminary data.</text>
</comment>
<evidence type="ECO:0000313" key="3">
    <source>
        <dbReference type="EMBL" id="NBL64312.1"/>
    </source>
</evidence>
<dbReference type="RefSeq" id="WP_166536136.1">
    <property type="nucleotide sequence ID" value="NZ_JAABLM010000003.1"/>
</dbReference>
<protein>
    <recommendedName>
        <fullName evidence="2">Uncharacterized protein YyaB-like PH domain-containing protein</fullName>
    </recommendedName>
</protein>
<keyword evidence="1" id="KW-1133">Transmembrane helix</keyword>
<feature type="transmembrane region" description="Helical" evidence="1">
    <location>
        <begin position="38"/>
        <end position="57"/>
    </location>
</feature>
<dbReference type="Pfam" id="PF06713">
    <property type="entry name" value="bPH_4"/>
    <property type="match status" value="1"/>
</dbReference>
<evidence type="ECO:0000256" key="1">
    <source>
        <dbReference type="SAM" id="Phobius"/>
    </source>
</evidence>
<proteinExistence type="predicted"/>
<keyword evidence="1" id="KW-0812">Transmembrane</keyword>
<dbReference type="EMBL" id="JAABLM010000003">
    <property type="protein sequence ID" value="NBL64312.1"/>
    <property type="molecule type" value="Genomic_DNA"/>
</dbReference>
<keyword evidence="4" id="KW-1185">Reference proteome</keyword>
<sequence length="142" mass="16159">MQKTFQSDKYLPTNLFLWVTVIFLISTPFFTPNDQLDMIVPLIICLATAALLVWILLDTKYKINGSFLHYYSGPIRGKIDIFRITKITNHEGLFVGTTLKPALGTKGLIIHYSKFDDIYISPKNKQAFIDALLAVNPHIEVK</sequence>